<dbReference type="OrthoDB" id="2658192at2759"/>
<dbReference type="EMBL" id="JANBPK010000006">
    <property type="protein sequence ID" value="KAJ2937004.1"/>
    <property type="molecule type" value="Genomic_DNA"/>
</dbReference>
<proteinExistence type="predicted"/>
<sequence>MHELLLHYEQILAWFEFLLSSPLVEKASKDYQFDLRNPTQICMILTLLLGSDDRLQAAMTSSYSLSNVFLAAWNLRDPKGEPYVSFEGFVDRCLIVTLLLNLADIPSGQQRLYETLSDINSDCDRLQDSCIESAIARLECIKKLDRKAITVQLQAGRPTNFPSPVDASLRYIQMLDWGVVVLTRNPVMRSKLFKSNYPRVLMEALETWLVKRSYRTADRKYRWTGWQTVSEALRSHLEEKEDNSLKPWRQQADMAKTVLLKMVEGGLVSILADALESCSSDTDRSGWDPIATALTLFKAHFTYPSVMCKVAAALRDLRGDNFHDVGFLHGNGNEMYWTPLCTDIALGRHAVLNEPKLISLCDNLKVG</sequence>
<protein>
    <submittedName>
        <fullName evidence="1">Uncharacterized protein</fullName>
    </submittedName>
</protein>
<reference evidence="1" key="1">
    <citation type="submission" date="2022-06" db="EMBL/GenBank/DDBJ databases">
        <title>Genome Sequence of Candolleomyces eurysporus.</title>
        <authorList>
            <person name="Buettner E."/>
        </authorList>
    </citation>
    <scope>NUCLEOTIDE SEQUENCE</scope>
    <source>
        <strain evidence="1">VTCC 930004</strain>
    </source>
</reference>
<organism evidence="1 2">
    <name type="scientific">Candolleomyces eurysporus</name>
    <dbReference type="NCBI Taxonomy" id="2828524"/>
    <lineage>
        <taxon>Eukaryota</taxon>
        <taxon>Fungi</taxon>
        <taxon>Dikarya</taxon>
        <taxon>Basidiomycota</taxon>
        <taxon>Agaricomycotina</taxon>
        <taxon>Agaricomycetes</taxon>
        <taxon>Agaricomycetidae</taxon>
        <taxon>Agaricales</taxon>
        <taxon>Agaricineae</taxon>
        <taxon>Psathyrellaceae</taxon>
        <taxon>Candolleomyces</taxon>
    </lineage>
</organism>
<gene>
    <name evidence="1" type="ORF">H1R20_g112</name>
</gene>
<evidence type="ECO:0000313" key="1">
    <source>
        <dbReference type="EMBL" id="KAJ2937004.1"/>
    </source>
</evidence>
<dbReference type="AlphaFoldDB" id="A0A9W8JQC1"/>
<dbReference type="Proteomes" id="UP001140091">
    <property type="component" value="Unassembled WGS sequence"/>
</dbReference>
<comment type="caution">
    <text evidence="1">The sequence shown here is derived from an EMBL/GenBank/DDBJ whole genome shotgun (WGS) entry which is preliminary data.</text>
</comment>
<accession>A0A9W8JQC1</accession>
<keyword evidence="2" id="KW-1185">Reference proteome</keyword>
<name>A0A9W8JQC1_9AGAR</name>
<evidence type="ECO:0000313" key="2">
    <source>
        <dbReference type="Proteomes" id="UP001140091"/>
    </source>
</evidence>
<feature type="non-terminal residue" evidence="1">
    <location>
        <position position="367"/>
    </location>
</feature>